<dbReference type="RefSeq" id="WP_120683467.1">
    <property type="nucleotide sequence ID" value="NZ_RBAL01000018.1"/>
</dbReference>
<evidence type="ECO:0000313" key="5">
    <source>
        <dbReference type="Proteomes" id="UP000272474"/>
    </source>
</evidence>
<organism evidence="4 5">
    <name type="scientific">Streptomyces hoynatensis</name>
    <dbReference type="NCBI Taxonomy" id="1141874"/>
    <lineage>
        <taxon>Bacteria</taxon>
        <taxon>Bacillati</taxon>
        <taxon>Actinomycetota</taxon>
        <taxon>Actinomycetes</taxon>
        <taxon>Kitasatosporales</taxon>
        <taxon>Streptomycetaceae</taxon>
        <taxon>Streptomyces</taxon>
    </lineage>
</organism>
<keyword evidence="5" id="KW-1185">Reference proteome</keyword>
<sequence>MANGASKVILLPRGTGSLSGGPPPTAAPAPAGTLFVLGANGGMSVAPDAGFTLVFGRNEPEVHVSVGGHDKHVSRRQGVITREYSRWMLTNIGRAPIRFPDSRLLLGGNQAELPTGYTPLFVVTRRAEYLLEIRVTASAGLRPPTARDGSREEETGEEPYELGEREKLVLVCLAQRYLRNDPTPQPLTWAQVADRLNALGPGHTWTPKQAAHIVAKVRRNLSGRGVSGLLDEEVAPPAGNAINHNLITELLRTRTLVKDDLSLLGD</sequence>
<accession>A0A3A9YQS8</accession>
<evidence type="ECO:0000256" key="1">
    <source>
        <dbReference type="ARBA" id="ARBA00022553"/>
    </source>
</evidence>
<proteinExistence type="predicted"/>
<dbReference type="InterPro" id="IPR000253">
    <property type="entry name" value="FHA_dom"/>
</dbReference>
<dbReference type="OrthoDB" id="4213445at2"/>
<dbReference type="PROSITE" id="PS50006">
    <property type="entry name" value="FHA_DOMAIN"/>
    <property type="match status" value="1"/>
</dbReference>
<dbReference type="InterPro" id="IPR008984">
    <property type="entry name" value="SMAD_FHA_dom_sf"/>
</dbReference>
<dbReference type="SUPFAM" id="SSF49879">
    <property type="entry name" value="SMAD/FHA domain"/>
    <property type="match status" value="1"/>
</dbReference>
<dbReference type="Proteomes" id="UP000272474">
    <property type="component" value="Unassembled WGS sequence"/>
</dbReference>
<evidence type="ECO:0000259" key="3">
    <source>
        <dbReference type="PROSITE" id="PS50006"/>
    </source>
</evidence>
<dbReference type="AlphaFoldDB" id="A0A3A9YQS8"/>
<feature type="domain" description="FHA" evidence="3">
    <location>
        <begin position="53"/>
        <end position="104"/>
    </location>
</feature>
<feature type="region of interest" description="Disordered" evidence="2">
    <location>
        <begin position="141"/>
        <end position="160"/>
    </location>
</feature>
<protein>
    <recommendedName>
        <fullName evidence="3">FHA domain-containing protein</fullName>
    </recommendedName>
</protein>
<comment type="caution">
    <text evidence="4">The sequence shown here is derived from an EMBL/GenBank/DDBJ whole genome shotgun (WGS) entry which is preliminary data.</text>
</comment>
<evidence type="ECO:0000313" key="4">
    <source>
        <dbReference type="EMBL" id="RKN38323.1"/>
    </source>
</evidence>
<name>A0A3A9YQS8_9ACTN</name>
<evidence type="ECO:0000256" key="2">
    <source>
        <dbReference type="SAM" id="MobiDB-lite"/>
    </source>
</evidence>
<gene>
    <name evidence="4" type="ORF">D7294_24700</name>
</gene>
<dbReference type="EMBL" id="RBAL01000018">
    <property type="protein sequence ID" value="RKN38323.1"/>
    <property type="molecule type" value="Genomic_DNA"/>
</dbReference>
<reference evidence="4 5" key="1">
    <citation type="journal article" date="2014" name="Int. J. Syst. Evol. Microbiol.">
        <title>Streptomyces hoynatensis sp. nov., isolated from deep marine sediment.</title>
        <authorList>
            <person name="Veyisoglu A."/>
            <person name="Sahin N."/>
        </authorList>
    </citation>
    <scope>NUCLEOTIDE SEQUENCE [LARGE SCALE GENOMIC DNA]</scope>
    <source>
        <strain evidence="4 5">KCTC 29097</strain>
    </source>
</reference>
<keyword evidence="1" id="KW-0597">Phosphoprotein</keyword>